<feature type="region of interest" description="Disordered" evidence="2">
    <location>
        <begin position="489"/>
        <end position="517"/>
    </location>
</feature>
<dbReference type="EMBL" id="HG688795">
    <property type="protein sequence ID" value="CDI73730.1"/>
    <property type="molecule type" value="Genomic_DNA"/>
</dbReference>
<dbReference type="PANTHER" id="PTHR16166">
    <property type="entry name" value="VACUOLAR PROTEIN SORTING-ASSOCIATED PROTEIN VPS13"/>
    <property type="match status" value="1"/>
</dbReference>
<feature type="compositionally biased region" description="Low complexity" evidence="2">
    <location>
        <begin position="1042"/>
        <end position="1055"/>
    </location>
</feature>
<accession>U6G0S4</accession>
<feature type="region of interest" description="Disordered" evidence="2">
    <location>
        <begin position="858"/>
        <end position="1055"/>
    </location>
</feature>
<feature type="compositionally biased region" description="Low complexity" evidence="2">
    <location>
        <begin position="1701"/>
        <end position="1710"/>
    </location>
</feature>
<feature type="region of interest" description="Disordered" evidence="2">
    <location>
        <begin position="2215"/>
        <end position="2247"/>
    </location>
</feature>
<feature type="compositionally biased region" description="Low complexity" evidence="2">
    <location>
        <begin position="1821"/>
        <end position="1832"/>
    </location>
</feature>
<feature type="region of interest" description="Disordered" evidence="2">
    <location>
        <begin position="1318"/>
        <end position="1378"/>
    </location>
</feature>
<organism evidence="3 4">
    <name type="scientific">Eimeria praecox</name>
    <dbReference type="NCBI Taxonomy" id="51316"/>
    <lineage>
        <taxon>Eukaryota</taxon>
        <taxon>Sar</taxon>
        <taxon>Alveolata</taxon>
        <taxon>Apicomplexa</taxon>
        <taxon>Conoidasida</taxon>
        <taxon>Coccidia</taxon>
        <taxon>Eucoccidiorida</taxon>
        <taxon>Eimeriorina</taxon>
        <taxon>Eimeriidae</taxon>
        <taxon>Eimeria</taxon>
    </lineage>
</organism>
<proteinExistence type="inferred from homology"/>
<feature type="region of interest" description="Disordered" evidence="2">
    <location>
        <begin position="712"/>
        <end position="808"/>
    </location>
</feature>
<evidence type="ECO:0000313" key="3">
    <source>
        <dbReference type="EMBL" id="CDI73730.1"/>
    </source>
</evidence>
<feature type="compositionally biased region" description="Low complexity" evidence="2">
    <location>
        <begin position="714"/>
        <end position="729"/>
    </location>
</feature>
<dbReference type="Proteomes" id="UP000018201">
    <property type="component" value="Unassembled WGS sequence"/>
</dbReference>
<feature type="compositionally biased region" description="Low complexity" evidence="2">
    <location>
        <begin position="2215"/>
        <end position="2225"/>
    </location>
</feature>
<feature type="compositionally biased region" description="Low complexity" evidence="2">
    <location>
        <begin position="874"/>
        <end position="900"/>
    </location>
</feature>
<feature type="compositionally biased region" description="Low complexity" evidence="2">
    <location>
        <begin position="932"/>
        <end position="946"/>
    </location>
</feature>
<feature type="region of interest" description="Disordered" evidence="2">
    <location>
        <begin position="2283"/>
        <end position="2317"/>
    </location>
</feature>
<evidence type="ECO:0000256" key="2">
    <source>
        <dbReference type="SAM" id="MobiDB-lite"/>
    </source>
</evidence>
<dbReference type="OrthoDB" id="272810at2759"/>
<reference evidence="3" key="1">
    <citation type="submission" date="2013-10" db="EMBL/GenBank/DDBJ databases">
        <title>Genomic analysis of the causative agents of coccidiosis in chickens.</title>
        <authorList>
            <person name="Reid A.J."/>
            <person name="Blake D."/>
            <person name="Billington K."/>
            <person name="Browne H."/>
            <person name="Dunn M."/>
            <person name="Hung S."/>
            <person name="Kawahara F."/>
            <person name="Miranda-Saavedra D."/>
            <person name="Mourier T."/>
            <person name="Nagra H."/>
            <person name="Otto T.D."/>
            <person name="Rawlings N."/>
            <person name="Sanchez A."/>
            <person name="Sanders M."/>
            <person name="Subramaniam C."/>
            <person name="Tay Y."/>
            <person name="Dear P."/>
            <person name="Doerig C."/>
            <person name="Gruber A."/>
            <person name="Parkinson J."/>
            <person name="Shirley M."/>
            <person name="Wan K.L."/>
            <person name="Berriman M."/>
            <person name="Tomley F."/>
            <person name="Pain A."/>
        </authorList>
    </citation>
    <scope>NUCLEOTIDE SEQUENCE [LARGE SCALE GENOMIC DNA]</scope>
    <source>
        <strain evidence="3">Houghton</strain>
    </source>
</reference>
<feature type="compositionally biased region" description="Low complexity" evidence="2">
    <location>
        <begin position="1550"/>
        <end position="1562"/>
    </location>
</feature>
<feature type="region of interest" description="Disordered" evidence="2">
    <location>
        <begin position="581"/>
        <end position="619"/>
    </location>
</feature>
<evidence type="ECO:0000313" key="4">
    <source>
        <dbReference type="Proteomes" id="UP000018201"/>
    </source>
</evidence>
<feature type="compositionally biased region" description="Basic and acidic residues" evidence="2">
    <location>
        <begin position="1876"/>
        <end position="1885"/>
    </location>
</feature>
<keyword evidence="4" id="KW-1185">Reference proteome</keyword>
<feature type="region of interest" description="Disordered" evidence="2">
    <location>
        <begin position="1869"/>
        <end position="1931"/>
    </location>
</feature>
<feature type="region of interest" description="Disordered" evidence="2">
    <location>
        <begin position="1813"/>
        <end position="1832"/>
    </location>
</feature>
<feature type="compositionally biased region" description="Low complexity" evidence="2">
    <location>
        <begin position="1333"/>
        <end position="1354"/>
    </location>
</feature>
<feature type="compositionally biased region" description="Basic and acidic residues" evidence="2">
    <location>
        <begin position="1028"/>
        <end position="1040"/>
    </location>
</feature>
<dbReference type="GO" id="GO:0006623">
    <property type="term" value="P:protein targeting to vacuole"/>
    <property type="evidence" value="ECO:0007669"/>
    <property type="project" value="TreeGrafter"/>
</dbReference>
<evidence type="ECO:0000256" key="1">
    <source>
        <dbReference type="ARBA" id="ARBA00006545"/>
    </source>
</evidence>
<sequence length="3453" mass="374256">MQHRWKGRLLPPHSELVVLQQHLQQLRMEQLQHLKHQRHQKLAQKQQELTYGGPDPITGAVLPYSMCLEGQMEQICFVYRQQDVSRTLNYLRDGIFDVFISKSYRAVKEAAAASYCLFALDIQSPLFILAEDKAAIPGYVVPPGYRMPKRLDRRQRQSAAAGAVAAATGVAIAPTVANAATDPSQMEVEVSHLGRFIVFDLGNLKVHNAYVPAIVSHPSHEQPREQQHEQHEQQQHEQQQDEHFASSLLRPPSFGASGFLSVVGEGEGMNAATDSGELKTADEGPQGEVICSDLRLEMRGMQISASDNTQEPAVGGCLLENVEARMLLRSAPTSLSIEAETTAWLLHLSRQQLTLVLDVINENIGGQGYTPATAGTAADSSAGASVGGCVDESALRRELETPPLAVECHIVIPQLTLEASYGAEAPLALLSLHRITAKVAVSVSRLLSCYRFLLCAEEFSIDDLRSNSANYFKRVAHCTAPADSRCCGEVGEELPPDSHGEEESDSSEGADSLHRRSSRAPGVQFEFGSSLRESYMDFQFSGVTVYLLLVAFMDILSYFTSSWAFSSMRSYPKPLPTLLKNAEKQQQQQQQQAQQQQGGGEKRACDAPSSESKSPDSARGDAMALLLSGEALRERPFRVSVSIRRGCFVVYSALQSPAAPIIVWSSDFLVDLSMKGDEISFERVKVLGSKICRLNAAPLPIRPQPHRAVYTAQDSNTSSCSTDNTSAASFDAAAEQHRRAKEGSAGARTVRWGSTDSSSSSGRNDNSSSRYGCSFEFSDSPRGVRQQSAETAMYSDWKQQQETHRPQQMMRDWTHMQQLQQLQQLVSGGGPSPERLAPHTDPASAVLLCEQFHLEGRGTYRSTPLVPNDGGESTEQQQGQKQQQGQHQQQHEQTQGNNQGAAATTPQSGHARVPAAVHRMQQAFSAAAAKLPPSSISPPGGRRAPPLSSGSTSATPKQQEEQKQRQQQRQNVAESDEALPPAQQQQQELRKQQQQGKHPSDPEDPLLAGLLLLLPNSRRSRNSGSSSDRTRPRPMRDFHLHSSSSKSCGSSSNKESILQIRRIPCSTYQANGKKWDQRPSFVCLPSSTFFFLRVSSRDMALLLAAAQGLHSDGPSVCPPQQPPPIRFPETCAQQQQQQQQQEQQEDVDKRVSQQLPPLVERTAKISLCLEGAQLLLLDDLRSSVMPVLQLRLAAGGLVFDITAAQLQVALRDFSCGLDYLNAKAGCWEPFIEKLDVTAVYRRDYAEEKQQLLQRQQAQVGALELPPGEDPWGSFKAARTLMLHSQSPFWLNCTPQLCELFAWFLPYLLAHLTEGGVPSLDQKGSREGPNRRCLSPATVSRSSSAAASGLSPPVLQVEGDAAQDDTGSREGPNRRCLSPATVSRSSSAAAAGLSPPVLQVEGDAAQDDTVELHKDICARLARSCSEGEAASAAAAAAAAAVAATAAAVASKGREAEAAFRYLNLTGECLYAFTMHKLGRGIRGSSKDHQSNSAAAAAAAAAVAATAAAVASKGREAEAAFRYLNLTGECLYAFTMHKLGRGIRGSSKDHQSNSSSSSSSRSGLRSGGDDPDVQTVDSLLLLVPGSSSPLPLDGLLQRRTAEASRRSRSRQRFYITNCPPVESVLQLKKMFPSVSVPSICRSIMSTQDVQHTLSFLTTNEEMRRKIRVRNMASLALGHHQATVSTSPSSPTAQSAAAMLIGPAADKQQQQQDKGLEGSQSPKTAGATGAPAVAAAASPRRLSEGGIDPSPPAIGPFARGTKAVAVDSMRNCCVALLPPVRHSVSSRICNAAAAAAALRGPAGSGNLATTTAERFLGGSTKGTSSSSSSSSNKFAVRQLQRLRSSLTLDRKPSGIPLDHTLSDTSSLASAISTAAGTQDKQELPKQEQHAQQQQQKRQQQDIDNPLNSVPQETGRNPTGLETAPGSGAPQKSYRTPAKAEFLSVPRPGSGSPAFVDAEPRQMRGAGAEAHQQRSGEPSTISSSFSAPLPLAHVDTSSEAICQVLSPHPSYKLLLLSTTVLVHNSSGMPLEICFLDADLNPLLLPAAHGAYAPLEAIGEAPPSACKKGQLSMDEPSSLHPDLSRIPEWMVQREERWKEVQRRQTLQQREQLMLLLQASATKSPTLNRTASAPLRRALTESGRFAAYTRSPTYHRSLQRQESAEEAFLNSPPQGTQPNERLTYTFLLPNQHVLSVPQRAILGTGWCNVCFRPAAFAEEAPTTTAAPSAAAVNREASPSERSDSDTEAEVIPAPPDMSCIAGWCDMIDTRHRMEGLRCRQSSYLPPDCRPGASAGAAQHKTAGSPSMGTSPAASGDGGGAAAGTGGGCVKTVRNLYFLVHIEGRKGALPAEKELKRVTIFPSLTLVNATTTELDVYVAPSSASLKTSRRQLSVAPATTRTAEAALQELHALQQRPLLSATLRRRSTFLVYDVPPNRPLRFRMRFAMLEGAEWSSIISDLLSTQHIEGYLVGLEPVSCGELQDEVVSRVLLPSRHHASVELEVLHDTAEVIPFLPHISPRQLVAVIAAPRAFIDRTGLGVRPVQDGRFFPEFDGAICRVVSLVPEFILTNALKIPLFFRQYGTPGPAFEVQPGQSYPVYWASSDLPQAIQFRPGAGDGYAWSGAVVASEETAGKSWIALYNGIRDAAPGVFCVEVAPDGGVKSICIRGAEGNSEGFLVINRCPVIQRVMVHTYHTEMSMQGQSTDIGGGSSSFSPSSSTWSRQPMKLPDFDFHFFAYEGETVAYGWPFPFTYTSRPCQVLLWIDSKTVAPKSPIALDLETPQYKRYEVNLGLPNMPQIIVRTEKRGDAMIIEVRPKPGTGPERPLAVLPSPKSQGTEPDTAVESPLRSLHVAVTMAQVGVSLIYDAVREELCFAEMSQLAIGFQERGERQKLLVRIADIQIDNQMEHARKPVLLANRGGGGSGTEESFSAQGASKPFLSLFVVRHHTTSSDIILRRVQLEVDNLEVEIDADALNGLNDFLWACMTSLGLMSAASRRTVSAEELGVWIESPIHQTYTRPPLPTVLSLESMLIDRFDVYCWCSFVLDKMHMLSDLLKVGLRILMASGRLELMGAKLNFQREEFRNLRGTAKTFMASLQERYTYHLLNSVFSSLGQSSLLNLPRMPFELGKNTIGLAANAVDSVSAGLGSLLSTFTFDSEYINRRQRERVRSASSMRDGFLSAGKNIGEGVWSLTNIVTKPIEGAQREGVGGFFKGIGKGIVGSLVKPLDKVGQAVSDVTRGIKAEVSKPIGASKFRNERRRKPRMLGELGEIRPYDETEATLRECLGLAVTRRLQKFITVLKEEVLPPRHLVVLFYPKDIFFVDLAGAPQACGGSQVGDESESGGAKNVNVLWHASIPLVRDIRASTHGVVIRAGQPSVQQPKDVLVALSSLDSSPRAQRSHVGALRHVEARGDRCYQIPCPSAALISQLYKELLEAVHGSTSVVQLGTWDAQRYAETDNDS</sequence>
<feature type="region of interest" description="Disordered" evidence="2">
    <location>
        <begin position="1701"/>
        <end position="1752"/>
    </location>
</feature>
<feature type="region of interest" description="Disordered" evidence="2">
    <location>
        <begin position="1541"/>
        <end position="1568"/>
    </location>
</feature>
<feature type="compositionally biased region" description="Low complexity" evidence="2">
    <location>
        <begin position="1005"/>
        <end position="1027"/>
    </location>
</feature>
<comment type="similarity">
    <text evidence="1">Belongs to the VPS13 family.</text>
</comment>
<gene>
    <name evidence="3" type="ORF">EPH_0000380</name>
</gene>
<feature type="region of interest" description="Disordered" evidence="2">
    <location>
        <begin position="2806"/>
        <end position="2833"/>
    </location>
</feature>
<feature type="region of interest" description="Disordered" evidence="2">
    <location>
        <begin position="218"/>
        <end position="244"/>
    </location>
</feature>
<feature type="compositionally biased region" description="Low complexity" evidence="2">
    <location>
        <begin position="585"/>
        <end position="596"/>
    </location>
</feature>
<feature type="compositionally biased region" description="Polar residues" evidence="2">
    <location>
        <begin position="1898"/>
        <end position="1913"/>
    </location>
</feature>
<feature type="compositionally biased region" description="Low complexity" evidence="2">
    <location>
        <begin position="1721"/>
        <end position="1734"/>
    </location>
</feature>
<dbReference type="PANTHER" id="PTHR16166:SF93">
    <property type="entry name" value="INTERMEMBRANE LIPID TRANSFER PROTEIN VPS13"/>
    <property type="match status" value="1"/>
</dbReference>
<protein>
    <submittedName>
        <fullName evidence="3">Vacuolar protein sorting-associated protein 13 family protein, related</fullName>
    </submittedName>
</protein>
<dbReference type="GO" id="GO:0045053">
    <property type="term" value="P:protein retention in Golgi apparatus"/>
    <property type="evidence" value="ECO:0007669"/>
    <property type="project" value="TreeGrafter"/>
</dbReference>
<reference evidence="3" key="2">
    <citation type="submission" date="2013-10" db="EMBL/GenBank/DDBJ databases">
        <authorList>
            <person name="Aslett M."/>
        </authorList>
    </citation>
    <scope>NUCLEOTIDE SEQUENCE [LARGE SCALE GENOMIC DNA]</scope>
    <source>
        <strain evidence="3">Houghton</strain>
    </source>
</reference>
<dbReference type="InterPro" id="IPR026847">
    <property type="entry name" value="VPS13"/>
</dbReference>
<feature type="compositionally biased region" description="Low complexity" evidence="2">
    <location>
        <begin position="983"/>
        <end position="995"/>
    </location>
</feature>
<feature type="compositionally biased region" description="Low complexity" evidence="2">
    <location>
        <begin position="753"/>
        <end position="770"/>
    </location>
</feature>
<feature type="compositionally biased region" description="Polar residues" evidence="2">
    <location>
        <begin position="1969"/>
        <end position="1980"/>
    </location>
</feature>
<dbReference type="VEuPathDB" id="ToxoDB:EPH_0000380"/>
<name>U6G0S4_9EIME</name>
<feature type="region of interest" description="Disordered" evidence="2">
    <location>
        <begin position="1959"/>
        <end position="1980"/>
    </location>
</feature>